<dbReference type="EMBL" id="JAGPYM010000101">
    <property type="protein sequence ID" value="KAH6867476.1"/>
    <property type="molecule type" value="Genomic_DNA"/>
</dbReference>
<evidence type="ECO:0000256" key="3">
    <source>
        <dbReference type="ARBA" id="ARBA00023125"/>
    </source>
</evidence>
<protein>
    <recommendedName>
        <fullName evidence="7">Zn(2)-C6 fungal-type domain-containing protein</fullName>
    </recommendedName>
</protein>
<evidence type="ECO:0000313" key="9">
    <source>
        <dbReference type="Proteomes" id="UP000777438"/>
    </source>
</evidence>
<evidence type="ECO:0000256" key="1">
    <source>
        <dbReference type="ARBA" id="ARBA00004123"/>
    </source>
</evidence>
<evidence type="ECO:0000256" key="6">
    <source>
        <dbReference type="SAM" id="MobiDB-lite"/>
    </source>
</evidence>
<keyword evidence="5" id="KW-0539">Nucleus</keyword>
<feature type="compositionally biased region" description="Low complexity" evidence="6">
    <location>
        <begin position="103"/>
        <end position="115"/>
    </location>
</feature>
<dbReference type="InterPro" id="IPR001138">
    <property type="entry name" value="Zn2Cys6_DnaBD"/>
</dbReference>
<evidence type="ECO:0000256" key="4">
    <source>
        <dbReference type="ARBA" id="ARBA00023163"/>
    </source>
</evidence>
<feature type="non-terminal residue" evidence="8">
    <location>
        <position position="619"/>
    </location>
</feature>
<name>A0A9P8VLX9_9HYPO</name>
<dbReference type="OrthoDB" id="5226580at2759"/>
<evidence type="ECO:0000259" key="7">
    <source>
        <dbReference type="PROSITE" id="PS00463"/>
    </source>
</evidence>
<dbReference type="InterPro" id="IPR051089">
    <property type="entry name" value="prtT"/>
</dbReference>
<dbReference type="GO" id="GO:0005634">
    <property type="term" value="C:nucleus"/>
    <property type="evidence" value="ECO:0007669"/>
    <property type="project" value="UniProtKB-SubCell"/>
</dbReference>
<dbReference type="GO" id="GO:0008270">
    <property type="term" value="F:zinc ion binding"/>
    <property type="evidence" value="ECO:0007669"/>
    <property type="project" value="InterPro"/>
</dbReference>
<evidence type="ECO:0000256" key="5">
    <source>
        <dbReference type="ARBA" id="ARBA00023242"/>
    </source>
</evidence>
<keyword evidence="4" id="KW-0804">Transcription</keyword>
<dbReference type="PROSITE" id="PS00463">
    <property type="entry name" value="ZN2_CY6_FUNGAL_1"/>
    <property type="match status" value="1"/>
</dbReference>
<keyword evidence="9" id="KW-1185">Reference proteome</keyword>
<sequence length="619" mass="70108">MGKPTEMGRSARWGAACNPCAIAKVRCHRSTGTPGTECDRCWSLAKKCTQQVPKPRKKRQAKPTKKSQLDDETIIESLKLQEQICPSLDGLLDSNSDQPLPPCDSSSPPTTQSPSEDQFDEDAVANTSMPGFNPFARRPCTCPVNLGKEDLGSVEPDEKLLSIYQNHLTPPFPFVIVSPGTAVAQLQRGQPFLMKVIRMVAHIRDRRLMWEYKQAIMQHISDAVILKSERSLDLLQGILVFLGYYNYYCLAHGQFNNLTHLAHSMIGDIGLDRDVRPRERNQYEAMDPKEPKARTNEERRALVGVWYMSSISALTFSKLDSPRYTKHFERCLSELKDAAEQESDELLVELVRIQHFTQEIFEFNDSDQVAYSCPGLIPHQISGPSHLYEAQAELERARSSLPQPLKSNYLLTSHYDIAQLRILEPQLSRADPRNDAITAALRAWFDNWLAIPTRYYSYMPMPGFGHLIYAVSFLARRARILLLAQDWARDNSANAQQVHPTPETTIPHDWSETTEGLMLGVLESLAVRFASAKDEMATIHGGDWNNDLLDLAARRLRVIKARIERWCQIVATDSHSPVSKDQIRNGLDEGQQKTVKTGNWWLEQLDGPWLDESGRGSWL</sequence>
<dbReference type="PANTHER" id="PTHR31845:SF10">
    <property type="entry name" value="ZN(II)2CYS6 TRANSCRIPTION FACTOR (EUROFUNG)"/>
    <property type="match status" value="1"/>
</dbReference>
<comment type="subcellular location">
    <subcellularLocation>
        <location evidence="1">Nucleus</location>
    </subcellularLocation>
</comment>
<evidence type="ECO:0000313" key="8">
    <source>
        <dbReference type="EMBL" id="KAH6867476.1"/>
    </source>
</evidence>
<dbReference type="PANTHER" id="PTHR31845">
    <property type="entry name" value="FINGER DOMAIN PROTEIN, PUTATIVE-RELATED"/>
    <property type="match status" value="1"/>
</dbReference>
<gene>
    <name evidence="8" type="ORF">B0T10DRAFT_524414</name>
</gene>
<feature type="region of interest" description="Disordered" evidence="6">
    <location>
        <begin position="49"/>
        <end position="70"/>
    </location>
</feature>
<dbReference type="Proteomes" id="UP000777438">
    <property type="component" value="Unassembled WGS sequence"/>
</dbReference>
<dbReference type="InterPro" id="IPR036864">
    <property type="entry name" value="Zn2-C6_fun-type_DNA-bd_sf"/>
</dbReference>
<dbReference type="AlphaFoldDB" id="A0A9P8VLX9"/>
<feature type="region of interest" description="Disordered" evidence="6">
    <location>
        <begin position="95"/>
        <end position="118"/>
    </location>
</feature>
<organism evidence="8 9">
    <name type="scientific">Thelonectria olida</name>
    <dbReference type="NCBI Taxonomy" id="1576542"/>
    <lineage>
        <taxon>Eukaryota</taxon>
        <taxon>Fungi</taxon>
        <taxon>Dikarya</taxon>
        <taxon>Ascomycota</taxon>
        <taxon>Pezizomycotina</taxon>
        <taxon>Sordariomycetes</taxon>
        <taxon>Hypocreomycetidae</taxon>
        <taxon>Hypocreales</taxon>
        <taxon>Nectriaceae</taxon>
        <taxon>Thelonectria</taxon>
    </lineage>
</organism>
<proteinExistence type="predicted"/>
<dbReference type="Gene3D" id="4.10.240.10">
    <property type="entry name" value="Zn(2)-C6 fungal-type DNA-binding domain"/>
    <property type="match status" value="1"/>
</dbReference>
<feature type="domain" description="Zn(2)-C6 fungal-type" evidence="7">
    <location>
        <begin position="16"/>
        <end position="48"/>
    </location>
</feature>
<dbReference type="GO" id="GO:0000981">
    <property type="term" value="F:DNA-binding transcription factor activity, RNA polymerase II-specific"/>
    <property type="evidence" value="ECO:0007669"/>
    <property type="project" value="InterPro"/>
</dbReference>
<keyword evidence="3" id="KW-0238">DNA-binding</keyword>
<feature type="compositionally biased region" description="Basic residues" evidence="6">
    <location>
        <begin position="54"/>
        <end position="65"/>
    </location>
</feature>
<keyword evidence="2" id="KW-0805">Transcription regulation</keyword>
<dbReference type="CDD" id="cd12148">
    <property type="entry name" value="fungal_TF_MHR"/>
    <property type="match status" value="1"/>
</dbReference>
<dbReference type="SUPFAM" id="SSF57701">
    <property type="entry name" value="Zn2/Cys6 DNA-binding domain"/>
    <property type="match status" value="1"/>
</dbReference>
<comment type="caution">
    <text evidence="8">The sequence shown here is derived from an EMBL/GenBank/DDBJ whole genome shotgun (WGS) entry which is preliminary data.</text>
</comment>
<dbReference type="GO" id="GO:0000976">
    <property type="term" value="F:transcription cis-regulatory region binding"/>
    <property type="evidence" value="ECO:0007669"/>
    <property type="project" value="TreeGrafter"/>
</dbReference>
<accession>A0A9P8VLX9</accession>
<evidence type="ECO:0000256" key="2">
    <source>
        <dbReference type="ARBA" id="ARBA00023015"/>
    </source>
</evidence>
<reference evidence="8 9" key="1">
    <citation type="journal article" date="2021" name="Nat. Commun.">
        <title>Genetic determinants of endophytism in the Arabidopsis root mycobiome.</title>
        <authorList>
            <person name="Mesny F."/>
            <person name="Miyauchi S."/>
            <person name="Thiergart T."/>
            <person name="Pickel B."/>
            <person name="Atanasova L."/>
            <person name="Karlsson M."/>
            <person name="Huettel B."/>
            <person name="Barry K.W."/>
            <person name="Haridas S."/>
            <person name="Chen C."/>
            <person name="Bauer D."/>
            <person name="Andreopoulos W."/>
            <person name="Pangilinan J."/>
            <person name="LaButti K."/>
            <person name="Riley R."/>
            <person name="Lipzen A."/>
            <person name="Clum A."/>
            <person name="Drula E."/>
            <person name="Henrissat B."/>
            <person name="Kohler A."/>
            <person name="Grigoriev I.V."/>
            <person name="Martin F.M."/>
            <person name="Hacquard S."/>
        </authorList>
    </citation>
    <scope>NUCLEOTIDE SEQUENCE [LARGE SCALE GENOMIC DNA]</scope>
    <source>
        <strain evidence="8 9">MPI-CAGE-CH-0241</strain>
    </source>
</reference>